<dbReference type="GO" id="GO:0005524">
    <property type="term" value="F:ATP binding"/>
    <property type="evidence" value="ECO:0007669"/>
    <property type="project" value="UniProtKB-UniRule"/>
</dbReference>
<comment type="caution">
    <text evidence="14">The sequence shown here is derived from an EMBL/GenBank/DDBJ whole genome shotgun (WGS) entry which is preliminary data.</text>
</comment>
<keyword evidence="3 11" id="KW-0378">Hydrolase</keyword>
<dbReference type="PROSITE" id="PS51198">
    <property type="entry name" value="UVRD_HELICASE_ATP_BIND"/>
    <property type="match status" value="1"/>
</dbReference>
<dbReference type="Gene3D" id="1.10.10.160">
    <property type="match status" value="1"/>
</dbReference>
<dbReference type="CDD" id="cd18807">
    <property type="entry name" value="SF1_C_UvrD"/>
    <property type="match status" value="1"/>
</dbReference>
<accession>A0A0A2VCB0</accession>
<dbReference type="InterPro" id="IPR027417">
    <property type="entry name" value="P-loop_NTPase"/>
</dbReference>
<evidence type="ECO:0000256" key="1">
    <source>
        <dbReference type="ARBA" id="ARBA00009922"/>
    </source>
</evidence>
<comment type="similarity">
    <text evidence="1">Belongs to the helicase family. UvrD subfamily.</text>
</comment>
<dbReference type="CDD" id="cd17932">
    <property type="entry name" value="DEXQc_UvrD"/>
    <property type="match status" value="1"/>
</dbReference>
<feature type="binding site" evidence="11">
    <location>
        <begin position="22"/>
        <end position="29"/>
    </location>
    <ligand>
        <name>ATP</name>
        <dbReference type="ChEBI" id="CHEBI:30616"/>
    </ligand>
</feature>
<dbReference type="Pfam" id="PF00580">
    <property type="entry name" value="UvrD-helicase"/>
    <property type="match status" value="1"/>
</dbReference>
<comment type="catalytic activity">
    <reaction evidence="8">
        <text>Couples ATP hydrolysis with the unwinding of duplex DNA by translocating in the 3'-5' direction.</text>
        <dbReference type="EC" id="5.6.2.4"/>
    </reaction>
</comment>
<dbReference type="GO" id="GO:0043138">
    <property type="term" value="F:3'-5' DNA helicase activity"/>
    <property type="evidence" value="ECO:0007669"/>
    <property type="project" value="UniProtKB-EC"/>
</dbReference>
<evidence type="ECO:0000313" key="15">
    <source>
        <dbReference type="Proteomes" id="UP000030153"/>
    </source>
</evidence>
<evidence type="ECO:0000256" key="8">
    <source>
        <dbReference type="ARBA" id="ARBA00034617"/>
    </source>
</evidence>
<keyword evidence="6" id="KW-0238">DNA-binding</keyword>
<feature type="domain" description="UvrD-like helicase C-terminal" evidence="13">
    <location>
        <begin position="298"/>
        <end position="573"/>
    </location>
</feature>
<dbReference type="Gene3D" id="1.10.486.10">
    <property type="entry name" value="PCRA, domain 4"/>
    <property type="match status" value="1"/>
</dbReference>
<dbReference type="Proteomes" id="UP000030153">
    <property type="component" value="Unassembled WGS sequence"/>
</dbReference>
<keyword evidence="4 11" id="KW-0347">Helicase</keyword>
<name>A0A0A2VCB0_9BACI</name>
<dbReference type="eggNOG" id="COG0210">
    <property type="taxonomic scope" value="Bacteria"/>
</dbReference>
<dbReference type="GO" id="GO:0016887">
    <property type="term" value="F:ATP hydrolysis activity"/>
    <property type="evidence" value="ECO:0007669"/>
    <property type="project" value="RHEA"/>
</dbReference>
<evidence type="ECO:0000256" key="7">
    <source>
        <dbReference type="ARBA" id="ARBA00023235"/>
    </source>
</evidence>
<evidence type="ECO:0000256" key="2">
    <source>
        <dbReference type="ARBA" id="ARBA00022741"/>
    </source>
</evidence>
<proteinExistence type="inferred from homology"/>
<dbReference type="SUPFAM" id="SSF52540">
    <property type="entry name" value="P-loop containing nucleoside triphosphate hydrolases"/>
    <property type="match status" value="1"/>
</dbReference>
<dbReference type="AlphaFoldDB" id="A0A0A2VCB0"/>
<dbReference type="Gene3D" id="3.40.50.300">
    <property type="entry name" value="P-loop containing nucleotide triphosphate hydrolases"/>
    <property type="match status" value="2"/>
</dbReference>
<comment type="catalytic activity">
    <reaction evidence="10">
        <text>ATP + H2O = ADP + phosphate + H(+)</text>
        <dbReference type="Rhea" id="RHEA:13065"/>
        <dbReference type="ChEBI" id="CHEBI:15377"/>
        <dbReference type="ChEBI" id="CHEBI:15378"/>
        <dbReference type="ChEBI" id="CHEBI:30616"/>
        <dbReference type="ChEBI" id="CHEBI:43474"/>
        <dbReference type="ChEBI" id="CHEBI:456216"/>
        <dbReference type="EC" id="5.6.2.4"/>
    </reaction>
</comment>
<keyword evidence="15" id="KW-1185">Reference proteome</keyword>
<dbReference type="GO" id="GO:0033202">
    <property type="term" value="C:DNA helicase complex"/>
    <property type="evidence" value="ECO:0007669"/>
    <property type="project" value="TreeGrafter"/>
</dbReference>
<evidence type="ECO:0000259" key="12">
    <source>
        <dbReference type="PROSITE" id="PS51198"/>
    </source>
</evidence>
<dbReference type="GO" id="GO:0003677">
    <property type="term" value="F:DNA binding"/>
    <property type="evidence" value="ECO:0007669"/>
    <property type="project" value="UniProtKB-KW"/>
</dbReference>
<organism evidence="14 15">
    <name type="scientific">Pontibacillus chungwhensis BH030062</name>
    <dbReference type="NCBI Taxonomy" id="1385513"/>
    <lineage>
        <taxon>Bacteria</taxon>
        <taxon>Bacillati</taxon>
        <taxon>Bacillota</taxon>
        <taxon>Bacilli</taxon>
        <taxon>Bacillales</taxon>
        <taxon>Bacillaceae</taxon>
        <taxon>Pontibacillus</taxon>
    </lineage>
</organism>
<evidence type="ECO:0000256" key="3">
    <source>
        <dbReference type="ARBA" id="ARBA00022801"/>
    </source>
</evidence>
<dbReference type="PANTHER" id="PTHR11070">
    <property type="entry name" value="UVRD / RECB / PCRA DNA HELICASE FAMILY MEMBER"/>
    <property type="match status" value="1"/>
</dbReference>
<evidence type="ECO:0000256" key="10">
    <source>
        <dbReference type="ARBA" id="ARBA00048988"/>
    </source>
</evidence>
<gene>
    <name evidence="14" type="ORF">N780_08250</name>
</gene>
<dbReference type="EC" id="5.6.2.4" evidence="9"/>
<feature type="domain" description="UvrD-like helicase ATP-binding" evidence="12">
    <location>
        <begin position="1"/>
        <end position="297"/>
    </location>
</feature>
<dbReference type="Pfam" id="PF13361">
    <property type="entry name" value="UvrD_C"/>
    <property type="match status" value="1"/>
</dbReference>
<reference evidence="14 15" key="1">
    <citation type="submission" date="2013-08" db="EMBL/GenBank/DDBJ databases">
        <title>Genome of Pontibacillus chungwhensis.</title>
        <authorList>
            <person name="Wang Q."/>
            <person name="Wang G."/>
        </authorList>
    </citation>
    <scope>NUCLEOTIDE SEQUENCE [LARGE SCALE GENOMIC DNA]</scope>
    <source>
        <strain evidence="14 15">BH030062</strain>
    </source>
</reference>
<dbReference type="GO" id="GO:0000725">
    <property type="term" value="P:recombinational repair"/>
    <property type="evidence" value="ECO:0007669"/>
    <property type="project" value="TreeGrafter"/>
</dbReference>
<evidence type="ECO:0000259" key="13">
    <source>
        <dbReference type="PROSITE" id="PS51217"/>
    </source>
</evidence>
<dbReference type="InterPro" id="IPR000212">
    <property type="entry name" value="DNA_helicase_UvrD/REP"/>
</dbReference>
<keyword evidence="5 11" id="KW-0067">ATP-binding</keyword>
<keyword evidence="2 11" id="KW-0547">Nucleotide-binding</keyword>
<evidence type="ECO:0000256" key="11">
    <source>
        <dbReference type="PROSITE-ProRule" id="PRU00560"/>
    </source>
</evidence>
<keyword evidence="7" id="KW-0413">Isomerase</keyword>
<dbReference type="InterPro" id="IPR014017">
    <property type="entry name" value="DNA_helicase_UvrD-like_C"/>
</dbReference>
<dbReference type="PROSITE" id="PS51217">
    <property type="entry name" value="UVRD_HELICASE_CTER"/>
    <property type="match status" value="1"/>
</dbReference>
<dbReference type="GO" id="GO:0005829">
    <property type="term" value="C:cytosol"/>
    <property type="evidence" value="ECO:0007669"/>
    <property type="project" value="TreeGrafter"/>
</dbReference>
<dbReference type="RefSeq" id="WP_036783555.1">
    <property type="nucleotide sequence ID" value="NZ_AVBG01000007.1"/>
</dbReference>
<dbReference type="InterPro" id="IPR013986">
    <property type="entry name" value="DExx_box_DNA_helicase_dom_sf"/>
</dbReference>
<protein>
    <recommendedName>
        <fullName evidence="9">DNA 3'-5' helicase</fullName>
        <ecNumber evidence="9">5.6.2.4</ecNumber>
    </recommendedName>
</protein>
<sequence length="658" mass="75031">MRLNDKQEEAAGHLQGPMLIIAGAGSGKTTVLSHRTKRLIDTGVDPRSIMMLTFTNKAVRGLQQQVAKRVGEEAAGQAWISTFHRLGLHITGEADPTLVTLHPAGSRQVLKKIVEGMHVDEEDEDFARPAKLLSLISLFKSELVLPSYLYDGETLDEYIDSSRVKRMIRDEIGTRGRFDLFRKVYHTYQYILDEYGQMDLDDILLKSVWFLTESKDLLTELQERFQYFMIDEFQDTNRAQYVLAQLLSGHTRNLAIVGDDFQSIYAFRGSDMRNILDFDKHYPDAFTVRLEENYRSTPVILEAANQLIAHNQDQKDKTLFTGQEEGERLTGYRGETVQDEAKWVSGEIKRLVNEEGYSYQDIAIFYRSHSDGSLFEVVLPEEEIPFTVVKEGSFFEREEVKDLLAYALFVTDPHDTYSLRRIINTPKRGIGKASVDRIVEAKTEDVDFISLLVEGDLPGVKGKSLERARDFGKLAARLQDGVSKVGVAKWLKACLQLSGYDEMLEGLEEGQRREKRIHLDKLVELAGEFEASEEALTLDDFIERVKRTDVDATLTEDEDFDRVQLLTVHASKGLEFPVVFVVGMKEEGFPSPYAASPFAIEEERRICYVAFTRAKDHLYLSYPAKKQEKNEDGEKVEVETTPSRFLSEFDASLINWIE</sequence>
<evidence type="ECO:0000256" key="6">
    <source>
        <dbReference type="ARBA" id="ARBA00023125"/>
    </source>
</evidence>
<evidence type="ECO:0000256" key="9">
    <source>
        <dbReference type="ARBA" id="ARBA00034808"/>
    </source>
</evidence>
<dbReference type="PANTHER" id="PTHR11070:SF2">
    <property type="entry name" value="ATP-DEPENDENT DNA HELICASE SRS2"/>
    <property type="match status" value="1"/>
</dbReference>
<evidence type="ECO:0000256" key="5">
    <source>
        <dbReference type="ARBA" id="ARBA00022840"/>
    </source>
</evidence>
<dbReference type="EMBL" id="AVBG01000007">
    <property type="protein sequence ID" value="KGP91305.1"/>
    <property type="molecule type" value="Genomic_DNA"/>
</dbReference>
<evidence type="ECO:0000313" key="14">
    <source>
        <dbReference type="EMBL" id="KGP91305.1"/>
    </source>
</evidence>
<dbReference type="InterPro" id="IPR014016">
    <property type="entry name" value="UvrD-like_ATP-bd"/>
</dbReference>
<evidence type="ECO:0000256" key="4">
    <source>
        <dbReference type="ARBA" id="ARBA00022806"/>
    </source>
</evidence>
<dbReference type="OrthoDB" id="9810135at2"/>
<dbReference type="STRING" id="1385513.N780_08250"/>